<comment type="caution">
    <text evidence="8">The sequence shown here is derived from an EMBL/GenBank/DDBJ whole genome shotgun (WGS) entry which is preliminary data.</text>
</comment>
<evidence type="ECO:0000256" key="1">
    <source>
        <dbReference type="ARBA" id="ARBA00001964"/>
    </source>
</evidence>
<dbReference type="InterPro" id="IPR009014">
    <property type="entry name" value="Transketo_C/PFOR_II"/>
</dbReference>
<evidence type="ECO:0000259" key="6">
    <source>
        <dbReference type="Pfam" id="PF09363"/>
    </source>
</evidence>
<dbReference type="Gene3D" id="3.40.50.970">
    <property type="match status" value="2"/>
</dbReference>
<keyword evidence="9" id="KW-1185">Reference proteome</keyword>
<gene>
    <name evidence="8" type="ORF">JIG36_34145</name>
</gene>
<feature type="domain" description="Xylulose 5-phosphate/Fructose 6-phosphate phosphoketolase C-terminal" evidence="6">
    <location>
        <begin position="581"/>
        <end position="688"/>
    </location>
</feature>
<keyword evidence="3" id="KW-0786">Thiamine pyrophosphate</keyword>
<dbReference type="InterPro" id="IPR019789">
    <property type="entry name" value="Xul5P/Fru6P_PKetolase_ThDP_BS"/>
</dbReference>
<dbReference type="Pfam" id="PF09363">
    <property type="entry name" value="XFP_C"/>
    <property type="match status" value="1"/>
</dbReference>
<feature type="region of interest" description="Disordered" evidence="5">
    <location>
        <begin position="355"/>
        <end position="388"/>
    </location>
</feature>
<dbReference type="EMBL" id="JAENHP010000015">
    <property type="protein sequence ID" value="MBM2620555.1"/>
    <property type="molecule type" value="Genomic_DNA"/>
</dbReference>
<feature type="compositionally biased region" description="Pro residues" evidence="5">
    <location>
        <begin position="360"/>
        <end position="371"/>
    </location>
</feature>
<dbReference type="Pfam" id="PF03894">
    <property type="entry name" value="XFP"/>
    <property type="match status" value="1"/>
</dbReference>
<keyword evidence="4" id="KW-0456">Lyase</keyword>
<feature type="domain" description="Xylulose 5-phosphate/Fructose 6-phosphate phosphoketolase N-terminal" evidence="7">
    <location>
        <begin position="31"/>
        <end position="355"/>
    </location>
</feature>
<dbReference type="InterPro" id="IPR029061">
    <property type="entry name" value="THDP-binding"/>
</dbReference>
<evidence type="ECO:0000313" key="8">
    <source>
        <dbReference type="EMBL" id="MBM2620555.1"/>
    </source>
</evidence>
<proteinExistence type="inferred from homology"/>
<comment type="cofactor">
    <cofactor evidence="1">
        <name>thiamine diphosphate</name>
        <dbReference type="ChEBI" id="CHEBI:58937"/>
    </cofactor>
</comment>
<evidence type="ECO:0000256" key="4">
    <source>
        <dbReference type="ARBA" id="ARBA00023239"/>
    </source>
</evidence>
<dbReference type="Proteomes" id="UP000632138">
    <property type="component" value="Unassembled WGS sequence"/>
</dbReference>
<dbReference type="PANTHER" id="PTHR31273">
    <property type="entry name" value="PHOSPHOKETOLASE-RELATED"/>
    <property type="match status" value="1"/>
</dbReference>
<dbReference type="Gene3D" id="3.40.50.920">
    <property type="match status" value="1"/>
</dbReference>
<comment type="similarity">
    <text evidence="2">Belongs to the XFP family.</text>
</comment>
<dbReference type="InterPro" id="IPR018969">
    <property type="entry name" value="Xul5P/Fru6P_PKetolase_C"/>
</dbReference>
<evidence type="ECO:0000256" key="2">
    <source>
        <dbReference type="ARBA" id="ARBA00005623"/>
    </source>
</evidence>
<name>A0ABS2AL94_9ACTN</name>
<evidence type="ECO:0008006" key="10">
    <source>
        <dbReference type="Google" id="ProtNLM"/>
    </source>
</evidence>
<dbReference type="InterPro" id="IPR018970">
    <property type="entry name" value="Xul5P/Fru6P_PKetolase_N"/>
</dbReference>
<evidence type="ECO:0000256" key="3">
    <source>
        <dbReference type="ARBA" id="ARBA00023052"/>
    </source>
</evidence>
<dbReference type="PANTHER" id="PTHR31273:SF0">
    <property type="entry name" value="PHOSPHOKETOLASE-RELATED"/>
    <property type="match status" value="1"/>
</dbReference>
<organism evidence="8 9">
    <name type="scientific">Paractinoplanes ovalisporus</name>
    <dbReference type="NCBI Taxonomy" id="2810368"/>
    <lineage>
        <taxon>Bacteria</taxon>
        <taxon>Bacillati</taxon>
        <taxon>Actinomycetota</taxon>
        <taxon>Actinomycetes</taxon>
        <taxon>Micromonosporales</taxon>
        <taxon>Micromonosporaceae</taxon>
        <taxon>Paractinoplanes</taxon>
    </lineage>
</organism>
<dbReference type="RefSeq" id="WP_203380540.1">
    <property type="nucleotide sequence ID" value="NZ_JAENHP010000015.1"/>
</dbReference>
<dbReference type="SUPFAM" id="SSF52518">
    <property type="entry name" value="Thiamin diphosphate-binding fold (THDP-binding)"/>
    <property type="match status" value="2"/>
</dbReference>
<accession>A0ABS2AL94</accession>
<dbReference type="PROSITE" id="PS60003">
    <property type="entry name" value="PHOSPHOKETOLASE_2"/>
    <property type="match status" value="1"/>
</dbReference>
<sequence>MTAGTIDHRTAEVRSAWLADLTTADPVDLRALKNALDYLCAAQLYLDDNVLLERPLNTSDVRVDPAGHWGVCPPVNAVIAALAPLRSRLAGDEVMIVHGAGHAGPSALAMSYLSGELGRRYPRFAWSREALERLVRQFPRGRHGLGTEIGPQLPHQLYMGGQLGGSLAFACGAVLDAPGRLAVPLIGDGECETGALASAWLGANAMRVDGSSRHGFVLPVVLANGLRMGDRSLLGRMSADQLRAYFGGLGWTAHLVDGTDVGVLRDTFADALAATDDLAGDRRHVVVVTMPKGLGVPDRVEGRQILGTPRVHKAPLKRPRDNASEFAALCGWLSSYQPAALIDADGAPAPSIQRALRPAQPAPAQPAPAPDVVPVADPEPAGPDDERDGTFAAAVLRSLGRRQRPWRVFSPDELISNTLDPQHPVLAGHSVEVLNEELCHLWLQGYLETGRSGLFISYEAFAVLNSSLVRQYAKYRRLAAGGRPNTTGSCNYLLTSLGWNNTYTHQDQTFLTALLDAGFPGTSIYLPADDLRLEATLDRVMEDAGGLNVVVAGKYFEPGVRLPTGTIAQELDMGYSILTDDDPDADPDVVLIGIGDVTHPQLSGAAALLRADDPYRTVRQVVIHDLAAFGVPGARRRFSPADERMIFGQRSAVIIASTTTAMPVRALLFDRAGLSGRCHVRGYLDPGRHISGRALLEHCGLDAPSLAAAAERLVRRRDPSLQDHLPTTRTGES</sequence>
<protein>
    <recommendedName>
        <fullName evidence="10">Phosphoketolase</fullName>
    </recommendedName>
</protein>
<evidence type="ECO:0000313" key="9">
    <source>
        <dbReference type="Proteomes" id="UP000632138"/>
    </source>
</evidence>
<evidence type="ECO:0000259" key="7">
    <source>
        <dbReference type="Pfam" id="PF09364"/>
    </source>
</evidence>
<dbReference type="InterPro" id="IPR005593">
    <property type="entry name" value="Xul5P/Fru6P_PKetolase"/>
</dbReference>
<reference evidence="8 9" key="1">
    <citation type="submission" date="2021-01" db="EMBL/GenBank/DDBJ databases">
        <title>Actinoplanes sp. nov. LDG1-06 isolated from lichen.</title>
        <authorList>
            <person name="Saeng-In P."/>
            <person name="Phongsopitanun W."/>
            <person name="Kanchanasin P."/>
            <person name="Yuki M."/>
            <person name="Kudo T."/>
            <person name="Ohkuma M."/>
            <person name="Tanasupawat S."/>
        </authorList>
    </citation>
    <scope>NUCLEOTIDE SEQUENCE [LARGE SCALE GENOMIC DNA]</scope>
    <source>
        <strain evidence="8 9">LDG1-06</strain>
    </source>
</reference>
<dbReference type="Pfam" id="PF09364">
    <property type="entry name" value="XFP_N"/>
    <property type="match status" value="1"/>
</dbReference>
<evidence type="ECO:0000256" key="5">
    <source>
        <dbReference type="SAM" id="MobiDB-lite"/>
    </source>
</evidence>